<evidence type="ECO:0000256" key="2">
    <source>
        <dbReference type="SAM" id="Phobius"/>
    </source>
</evidence>
<keyword evidence="4" id="KW-1185">Reference proteome</keyword>
<dbReference type="KEGG" id="vg:14297616"/>
<dbReference type="GeneID" id="14297616"/>
<dbReference type="OrthoDB" id="28692at10239"/>
<feature type="transmembrane region" description="Helical" evidence="2">
    <location>
        <begin position="12"/>
        <end position="33"/>
    </location>
</feature>
<evidence type="ECO:0000313" key="4">
    <source>
        <dbReference type="Proteomes" id="UP000003122"/>
    </source>
</evidence>
<sequence>MLLPVISFARKVELAIGGLLLITVVVLAVQVWMARHRADVTKEELHVASADLGAADVHAQEMRIYYRDREIKNVRVTKAIEANPDWASVELPDDVADQLRNSSGATREIPEPLQSDVPAEGR</sequence>
<feature type="region of interest" description="Disordered" evidence="1">
    <location>
        <begin position="100"/>
        <end position="122"/>
    </location>
</feature>
<reference evidence="3 4" key="1">
    <citation type="journal article" date="2014" name="Appl. Environ. Microbiol.">
        <title>Characterization of Bacteriophages Cp1 and Cp2, the Strain-Typing Agents for Xanthomonas axonopodis pv. citri.</title>
        <authorList>
            <person name="Ahmad A.A."/>
            <person name="Ogawa M."/>
            <person name="Kawasaki T."/>
            <person name="Fujie M."/>
            <person name="Yamada T."/>
        </authorList>
    </citation>
    <scope>NUCLEOTIDE SEQUENCE [LARGE SCALE GENOMIC DNA]</scope>
</reference>
<proteinExistence type="predicted"/>
<evidence type="ECO:0000313" key="3">
    <source>
        <dbReference type="EMBL" id="BAM29101.1"/>
    </source>
</evidence>
<dbReference type="EMBL" id="AB720063">
    <property type="protein sequence ID" value="BAM29101.1"/>
    <property type="molecule type" value="Genomic_DNA"/>
</dbReference>
<dbReference type="Proteomes" id="UP000003122">
    <property type="component" value="Segment"/>
</dbReference>
<keyword evidence="2" id="KW-0472">Membrane</keyword>
<keyword evidence="2" id="KW-1133">Transmembrane helix</keyword>
<protein>
    <submittedName>
        <fullName evidence="3">Uncharacterized protein</fullName>
    </submittedName>
</protein>
<dbReference type="RefSeq" id="YP_007238099.1">
    <property type="nucleotide sequence ID" value="NC_019933.2"/>
</dbReference>
<name>I7H420_9CAUD</name>
<keyword evidence="2" id="KW-0812">Transmembrane</keyword>
<accession>I7H420</accession>
<organism evidence="3 4">
    <name type="scientific">Xanthomonas phage CP1</name>
    <dbReference type="NCBI Taxonomy" id="2994055"/>
    <lineage>
        <taxon>Viruses</taxon>
        <taxon>Duplodnaviria</taxon>
        <taxon>Heunggongvirae</taxon>
        <taxon>Uroviricota</taxon>
        <taxon>Caudoviricetes</taxon>
        <taxon>Klementvirus</taxon>
        <taxon>Klementvirus CP1</taxon>
    </lineage>
</organism>
<evidence type="ECO:0000256" key="1">
    <source>
        <dbReference type="SAM" id="MobiDB-lite"/>
    </source>
</evidence>